<dbReference type="Proteomes" id="UP000644020">
    <property type="component" value="Unassembled WGS sequence"/>
</dbReference>
<dbReference type="RefSeq" id="WP_189975749.1">
    <property type="nucleotide sequence ID" value="NZ_BMUL01000003.1"/>
</dbReference>
<dbReference type="AlphaFoldDB" id="A0A918W6E1"/>
<keyword evidence="3" id="KW-1185">Reference proteome</keyword>
<comment type="caution">
    <text evidence="2">The sequence shown here is derived from an EMBL/GenBank/DDBJ whole genome shotgun (WGS) entry which is preliminary data.</text>
</comment>
<gene>
    <name evidence="2" type="ORF">GCM10010305_14830</name>
</gene>
<reference evidence="2" key="2">
    <citation type="submission" date="2020-09" db="EMBL/GenBank/DDBJ databases">
        <authorList>
            <person name="Sun Q."/>
            <person name="Ohkuma M."/>
        </authorList>
    </citation>
    <scope>NUCLEOTIDE SEQUENCE</scope>
    <source>
        <strain evidence="2">JCM 4518</strain>
    </source>
</reference>
<feature type="signal peptide" evidence="1">
    <location>
        <begin position="1"/>
        <end position="30"/>
    </location>
</feature>
<evidence type="ECO:0000256" key="1">
    <source>
        <dbReference type="SAM" id="SignalP"/>
    </source>
</evidence>
<feature type="chain" id="PRO_5038539772" evidence="1">
    <location>
        <begin position="31"/>
        <end position="107"/>
    </location>
</feature>
<sequence length="107" mass="11223">MNFRKAASAALMSGVLAGGVVMVAAPTASAGIRCTTEIVGSEAVAHCYANDDPSALYSTYRVVATCIAGNNTYTFKKYGPWEAVGALTTSRVSCGARYLSVDFELRK</sequence>
<reference evidence="2" key="1">
    <citation type="journal article" date="2014" name="Int. J. Syst. Evol. Microbiol.">
        <title>Complete genome sequence of Corynebacterium casei LMG S-19264T (=DSM 44701T), isolated from a smear-ripened cheese.</title>
        <authorList>
            <consortium name="US DOE Joint Genome Institute (JGI-PGF)"/>
            <person name="Walter F."/>
            <person name="Albersmeier A."/>
            <person name="Kalinowski J."/>
            <person name="Ruckert C."/>
        </authorList>
    </citation>
    <scope>NUCLEOTIDE SEQUENCE</scope>
    <source>
        <strain evidence="2">JCM 4518</strain>
    </source>
</reference>
<keyword evidence="1" id="KW-0732">Signal</keyword>
<name>A0A918W6E1_9ACTN</name>
<organism evidence="2 3">
    <name type="scientific">Streptomyces termitum</name>
    <dbReference type="NCBI Taxonomy" id="67368"/>
    <lineage>
        <taxon>Bacteria</taxon>
        <taxon>Bacillati</taxon>
        <taxon>Actinomycetota</taxon>
        <taxon>Actinomycetes</taxon>
        <taxon>Kitasatosporales</taxon>
        <taxon>Streptomycetaceae</taxon>
        <taxon>Streptomyces</taxon>
    </lineage>
</organism>
<dbReference type="EMBL" id="BMUL01000003">
    <property type="protein sequence ID" value="GHA73374.1"/>
    <property type="molecule type" value="Genomic_DNA"/>
</dbReference>
<accession>A0A918W6E1</accession>
<evidence type="ECO:0000313" key="2">
    <source>
        <dbReference type="EMBL" id="GHA73374.1"/>
    </source>
</evidence>
<proteinExistence type="predicted"/>
<protein>
    <submittedName>
        <fullName evidence="2">Uncharacterized protein</fullName>
    </submittedName>
</protein>
<evidence type="ECO:0000313" key="3">
    <source>
        <dbReference type="Proteomes" id="UP000644020"/>
    </source>
</evidence>